<protein>
    <submittedName>
        <fullName evidence="4">Serpin B</fullName>
    </submittedName>
</protein>
<keyword evidence="2" id="KW-1133">Transmembrane helix</keyword>
<dbReference type="RefSeq" id="WP_073283446.1">
    <property type="nucleotide sequence ID" value="NZ_FRCP01000006.1"/>
</dbReference>
<dbReference type="InterPro" id="IPR000215">
    <property type="entry name" value="Serpin_fam"/>
</dbReference>
<keyword evidence="2" id="KW-0812">Transmembrane</keyword>
<dbReference type="InterPro" id="IPR042185">
    <property type="entry name" value="Serpin_sf_2"/>
</dbReference>
<dbReference type="GO" id="GO:0005615">
    <property type="term" value="C:extracellular space"/>
    <property type="evidence" value="ECO:0007669"/>
    <property type="project" value="InterPro"/>
</dbReference>
<dbReference type="AlphaFoldDB" id="A0A1M7G7R9"/>
<comment type="similarity">
    <text evidence="1">Belongs to the serpin family.</text>
</comment>
<feature type="transmembrane region" description="Helical" evidence="2">
    <location>
        <begin position="12"/>
        <end position="32"/>
    </location>
</feature>
<dbReference type="PROSITE" id="PS51257">
    <property type="entry name" value="PROKAR_LIPOPROTEIN"/>
    <property type="match status" value="1"/>
</dbReference>
<dbReference type="Gene3D" id="2.30.39.10">
    <property type="entry name" value="Alpha-1-antitrypsin, domain 1"/>
    <property type="match status" value="1"/>
</dbReference>
<dbReference type="SMART" id="SM00093">
    <property type="entry name" value="SERPIN"/>
    <property type="match status" value="1"/>
</dbReference>
<dbReference type="CDD" id="cd19589">
    <property type="entry name" value="serpin_tengpin-like"/>
    <property type="match status" value="1"/>
</dbReference>
<reference evidence="4 5" key="1">
    <citation type="submission" date="2016-11" db="EMBL/GenBank/DDBJ databases">
        <authorList>
            <person name="Jaros S."/>
            <person name="Januszkiewicz K."/>
            <person name="Wedrychowicz H."/>
        </authorList>
    </citation>
    <scope>NUCLEOTIDE SEQUENCE [LARGE SCALE GENOMIC DNA]</scope>
    <source>
        <strain evidence="4 5">DSM 15930</strain>
    </source>
</reference>
<evidence type="ECO:0000256" key="2">
    <source>
        <dbReference type="SAM" id="Phobius"/>
    </source>
</evidence>
<dbReference type="PROSITE" id="PS00284">
    <property type="entry name" value="SERPIN"/>
    <property type="match status" value="1"/>
</dbReference>
<feature type="domain" description="Serpin" evidence="3">
    <location>
        <begin position="64"/>
        <end position="420"/>
    </location>
</feature>
<dbReference type="InterPro" id="IPR042178">
    <property type="entry name" value="Serpin_sf_1"/>
</dbReference>
<dbReference type="OrthoDB" id="9764871at2"/>
<dbReference type="Gene3D" id="3.30.497.10">
    <property type="entry name" value="Antithrombin, subunit I, domain 2"/>
    <property type="match status" value="1"/>
</dbReference>
<sequence length="421" mass="46775">MIKVNKLYVKRIVSIIAMTGVVFSTTGCSYKIKSANLMKNVKASVVEKKELDENFIKQTANFSVKLFRESAKENESSMISPVSVMMALSMTANGADTGTKKEMEQLLAGGGSIDELNEYLYAYKNQLPSDSDNRLSLANAIWFRDDKDQLKVESDFLQKNANYYGAEAYESPFDKTTVDDINQWVKDHTDGMIDNMVDRINKDSIMYLLNAVVFDAKWENPYTKNDVNSGEFSAWDGTIRSVDMMTSDESMYLDDGTATGIIKNYKGGQYSFVALLPNEGTNVNGYLESLTGEHLLSVIENAQSTTVVTRIPKFSYNYTIKMNDALIELGLQTAFDSDAADFSKLGSSSDGNIYIGEVLHKSYISVDELGTKAGAVTKVEMVTESAMVTGYEVFLNRPFVYAIIDNNTKLPLFLGTVMDIN</sequence>
<evidence type="ECO:0000313" key="4">
    <source>
        <dbReference type="EMBL" id="SHM12175.1"/>
    </source>
</evidence>
<dbReference type="InterPro" id="IPR023795">
    <property type="entry name" value="Serpin_CS"/>
</dbReference>
<accession>A0A1M7G7R9</accession>
<dbReference type="STRING" id="1120996.SAMN02746066_00879"/>
<name>A0A1M7G7R9_9FIRM</name>
<dbReference type="GO" id="GO:0004867">
    <property type="term" value="F:serine-type endopeptidase inhibitor activity"/>
    <property type="evidence" value="ECO:0007669"/>
    <property type="project" value="InterPro"/>
</dbReference>
<dbReference type="Pfam" id="PF00079">
    <property type="entry name" value="Serpin"/>
    <property type="match status" value="1"/>
</dbReference>
<dbReference type="PANTHER" id="PTHR11461:SF211">
    <property type="entry name" value="GH10112P-RELATED"/>
    <property type="match status" value="1"/>
</dbReference>
<dbReference type="InterPro" id="IPR023796">
    <property type="entry name" value="Serpin_dom"/>
</dbReference>
<evidence type="ECO:0000256" key="1">
    <source>
        <dbReference type="RuleBase" id="RU000411"/>
    </source>
</evidence>
<dbReference type="Proteomes" id="UP000184038">
    <property type="component" value="Unassembled WGS sequence"/>
</dbReference>
<dbReference type="InterPro" id="IPR036186">
    <property type="entry name" value="Serpin_sf"/>
</dbReference>
<gene>
    <name evidence="4" type="ORF">SAMN02746066_00879</name>
</gene>
<organism evidence="4 5">
    <name type="scientific">Anaerosporobacter mobilis DSM 15930</name>
    <dbReference type="NCBI Taxonomy" id="1120996"/>
    <lineage>
        <taxon>Bacteria</taxon>
        <taxon>Bacillati</taxon>
        <taxon>Bacillota</taxon>
        <taxon>Clostridia</taxon>
        <taxon>Lachnospirales</taxon>
        <taxon>Lachnospiraceae</taxon>
        <taxon>Anaerosporobacter</taxon>
    </lineage>
</organism>
<evidence type="ECO:0000313" key="5">
    <source>
        <dbReference type="Proteomes" id="UP000184038"/>
    </source>
</evidence>
<dbReference type="PANTHER" id="PTHR11461">
    <property type="entry name" value="SERINE PROTEASE INHIBITOR, SERPIN"/>
    <property type="match status" value="1"/>
</dbReference>
<keyword evidence="5" id="KW-1185">Reference proteome</keyword>
<proteinExistence type="inferred from homology"/>
<evidence type="ECO:0000259" key="3">
    <source>
        <dbReference type="SMART" id="SM00093"/>
    </source>
</evidence>
<dbReference type="SUPFAM" id="SSF56574">
    <property type="entry name" value="Serpins"/>
    <property type="match status" value="1"/>
</dbReference>
<keyword evidence="2" id="KW-0472">Membrane</keyword>
<dbReference type="EMBL" id="FRCP01000006">
    <property type="protein sequence ID" value="SHM12175.1"/>
    <property type="molecule type" value="Genomic_DNA"/>
</dbReference>